<dbReference type="AlphaFoldDB" id="U2LZ13"/>
<reference evidence="1 2" key="1">
    <citation type="submission" date="2013-07" db="EMBL/GenBank/DDBJ databases">
        <authorList>
            <person name="Weinstock G."/>
            <person name="Sodergren E."/>
            <person name="Wylie T."/>
            <person name="Fulton L."/>
            <person name="Fulton R."/>
            <person name="Fronick C."/>
            <person name="O'Laughlin M."/>
            <person name="Godfrey J."/>
            <person name="Miner T."/>
            <person name="Herter B."/>
            <person name="Appelbaum E."/>
            <person name="Cordes M."/>
            <person name="Lek S."/>
            <person name="Wollam A."/>
            <person name="Pepin K.H."/>
            <person name="Palsikar V.B."/>
            <person name="Mitreva M."/>
            <person name="Wilson R.K."/>
        </authorList>
    </citation>
    <scope>NUCLEOTIDE SEQUENCE [LARGE SCALE GENOMIC DNA]</scope>
    <source>
        <strain evidence="1 2">ATCC 27760</strain>
    </source>
</reference>
<protein>
    <submittedName>
        <fullName evidence="1">Uncharacterized protein</fullName>
    </submittedName>
</protein>
<organism evidence="1 2">
    <name type="scientific">Ruminococcus callidus ATCC 27760</name>
    <dbReference type="NCBI Taxonomy" id="411473"/>
    <lineage>
        <taxon>Bacteria</taxon>
        <taxon>Bacillati</taxon>
        <taxon>Bacillota</taxon>
        <taxon>Clostridia</taxon>
        <taxon>Eubacteriales</taxon>
        <taxon>Oscillospiraceae</taxon>
        <taxon>Ruminococcus</taxon>
    </lineage>
</organism>
<gene>
    <name evidence="1" type="ORF">RUMCAL_01903</name>
</gene>
<name>U2LZ13_9FIRM</name>
<comment type="caution">
    <text evidence="1">The sequence shown here is derived from an EMBL/GenBank/DDBJ whole genome shotgun (WGS) entry which is preliminary data.</text>
</comment>
<proteinExistence type="predicted"/>
<dbReference type="EMBL" id="AWVF01000236">
    <property type="protein sequence ID" value="ERJ94734.1"/>
    <property type="molecule type" value="Genomic_DNA"/>
</dbReference>
<dbReference type="STRING" id="411473.RUMCAL_01903"/>
<dbReference type="HOGENOM" id="CLU_2025049_0_0_9"/>
<evidence type="ECO:0000313" key="2">
    <source>
        <dbReference type="Proteomes" id="UP000016662"/>
    </source>
</evidence>
<evidence type="ECO:0000313" key="1">
    <source>
        <dbReference type="EMBL" id="ERJ94734.1"/>
    </source>
</evidence>
<accession>U2LZ13</accession>
<keyword evidence="2" id="KW-1185">Reference proteome</keyword>
<sequence>MTAVLQFHLLYIASRTTPPFLAYYSIIRQEIQQIRQESTRYFNNILKGAIFMLPRILHTYYCVTTTYSPTGKTVRLTTVQTGDKPNSSYCLDGKQNIYRDYFTQRLIAEQFAKAMGGDVTWS</sequence>
<dbReference type="PATRIC" id="fig|411473.3.peg.1562"/>
<dbReference type="Proteomes" id="UP000016662">
    <property type="component" value="Unassembled WGS sequence"/>
</dbReference>